<evidence type="ECO:0000256" key="3">
    <source>
        <dbReference type="SAM" id="MobiDB-lite"/>
    </source>
</evidence>
<dbReference type="InterPro" id="IPR018612">
    <property type="entry name" value="NSRP1_N"/>
</dbReference>
<feature type="compositionally biased region" description="Polar residues" evidence="3">
    <location>
        <begin position="229"/>
        <end position="245"/>
    </location>
</feature>
<evidence type="ECO:0000256" key="2">
    <source>
        <dbReference type="ARBA" id="ARBA00023054"/>
    </source>
</evidence>
<comment type="similarity">
    <text evidence="1">Belongs to the NSRP1 family.</text>
</comment>
<feature type="domain" description="Nuclear speckle splicing regulatory protein 1 N-terminal" evidence="4">
    <location>
        <begin position="11"/>
        <end position="120"/>
    </location>
</feature>
<dbReference type="EMBL" id="JANBQB010000203">
    <property type="protein sequence ID" value="KAJ1979755.1"/>
    <property type="molecule type" value="Genomic_DNA"/>
</dbReference>
<evidence type="ECO:0000259" key="4">
    <source>
        <dbReference type="Pfam" id="PF09745"/>
    </source>
</evidence>
<accession>A0A9W8B8B5</accession>
<organism evidence="5 6">
    <name type="scientific">Dimargaris verticillata</name>
    <dbReference type="NCBI Taxonomy" id="2761393"/>
    <lineage>
        <taxon>Eukaryota</taxon>
        <taxon>Fungi</taxon>
        <taxon>Fungi incertae sedis</taxon>
        <taxon>Zoopagomycota</taxon>
        <taxon>Kickxellomycotina</taxon>
        <taxon>Dimargaritomycetes</taxon>
        <taxon>Dimargaritales</taxon>
        <taxon>Dimargaritaceae</taxon>
        <taxon>Dimargaris</taxon>
    </lineage>
</organism>
<dbReference type="OrthoDB" id="446635at2759"/>
<sequence length="315" mass="35630">MGRDRKLPTNAVDDPSIYAYDEVYDSMKAAEKRARAALDPHGKSRQPRYINSLLKVAESRRNEQALIKERKIQRERETEGDQFADKETFFTSAYKKQKEDADRLAERESQAEAEDHVNRQKGDGQFFRQLMHQTTSPHDAMVRAGMDGHSSTLLPTVNAPSPTRSEMPAVPASVTVNDDQQIVDKRELLAAGLNIMSQRHPKPASSLASSRQASIFTRAPLSKHHSGRTTRPSRFTDTNSSQPRSVTVRHSHHEDNRPLPKLDIQQQLKQTRAQLQEQESSRTKALLASLARRNDEASIAAARERYFARRALNQA</sequence>
<keyword evidence="2" id="KW-0175">Coiled coil</keyword>
<comment type="caution">
    <text evidence="5">The sequence shown here is derived from an EMBL/GenBank/DDBJ whole genome shotgun (WGS) entry which is preliminary data.</text>
</comment>
<protein>
    <recommendedName>
        <fullName evidence="4">Nuclear speckle splicing regulatory protein 1 N-terminal domain-containing protein</fullName>
    </recommendedName>
</protein>
<dbReference type="AlphaFoldDB" id="A0A9W8B8B5"/>
<feature type="region of interest" description="Disordered" evidence="3">
    <location>
        <begin position="217"/>
        <end position="260"/>
    </location>
</feature>
<dbReference type="PANTHER" id="PTHR47845">
    <property type="entry name" value="NUCLEAR SPECKLE SPLICING REGULATORY PROTEIN 1 HOMOLOG"/>
    <property type="match status" value="1"/>
</dbReference>
<gene>
    <name evidence="5" type="ORF">H4R34_002708</name>
</gene>
<dbReference type="Pfam" id="PF09745">
    <property type="entry name" value="NSRP1_N"/>
    <property type="match status" value="1"/>
</dbReference>
<name>A0A9W8B8B5_9FUNG</name>
<keyword evidence="6" id="KW-1185">Reference proteome</keyword>
<evidence type="ECO:0000256" key="1">
    <source>
        <dbReference type="ARBA" id="ARBA00010126"/>
    </source>
</evidence>
<reference evidence="5" key="1">
    <citation type="submission" date="2022-07" db="EMBL/GenBank/DDBJ databases">
        <title>Phylogenomic reconstructions and comparative analyses of Kickxellomycotina fungi.</title>
        <authorList>
            <person name="Reynolds N.K."/>
            <person name="Stajich J.E."/>
            <person name="Barry K."/>
            <person name="Grigoriev I.V."/>
            <person name="Crous P."/>
            <person name="Smith M.E."/>
        </authorList>
    </citation>
    <scope>NUCLEOTIDE SEQUENCE</scope>
    <source>
        <strain evidence="5">RSA 567</strain>
    </source>
</reference>
<dbReference type="Proteomes" id="UP001151582">
    <property type="component" value="Unassembled WGS sequence"/>
</dbReference>
<dbReference type="GO" id="GO:0000381">
    <property type="term" value="P:regulation of alternative mRNA splicing, via spliceosome"/>
    <property type="evidence" value="ECO:0007669"/>
    <property type="project" value="InterPro"/>
</dbReference>
<dbReference type="PANTHER" id="PTHR47845:SF1">
    <property type="entry name" value="NUCLEAR SPECKLE SPLICING REGULATORY PROTEIN 1 HOMOLOG"/>
    <property type="match status" value="1"/>
</dbReference>
<evidence type="ECO:0000313" key="5">
    <source>
        <dbReference type="EMBL" id="KAJ1979755.1"/>
    </source>
</evidence>
<dbReference type="InterPro" id="IPR053246">
    <property type="entry name" value="NS_splicing_regulatory_protein"/>
</dbReference>
<proteinExistence type="inferred from homology"/>
<evidence type="ECO:0000313" key="6">
    <source>
        <dbReference type="Proteomes" id="UP001151582"/>
    </source>
</evidence>